<proteinExistence type="predicted"/>
<dbReference type="EMBL" id="CP006773">
    <property type="protein sequence ID" value="AHD03220.1"/>
    <property type="molecule type" value="Genomic_DNA"/>
</dbReference>
<dbReference type="HOGENOM" id="CLU_3063013_0_0_5"/>
<name>V9W0Q6_9RHOB</name>
<sequence>MIGVAFRSMMAVWQRRVGKDRWAARAAFLGADLTSHDHRLQALNAWKAEAYTA</sequence>
<organism evidence="1 2">
    <name type="scientific">Leisingera methylohalidivorans DSM 14336</name>
    <dbReference type="NCBI Taxonomy" id="999552"/>
    <lineage>
        <taxon>Bacteria</taxon>
        <taxon>Pseudomonadati</taxon>
        <taxon>Pseudomonadota</taxon>
        <taxon>Alphaproteobacteria</taxon>
        <taxon>Rhodobacterales</taxon>
        <taxon>Roseobacteraceae</taxon>
        <taxon>Leisingera</taxon>
    </lineage>
</organism>
<keyword evidence="2" id="KW-1185">Reference proteome</keyword>
<reference evidence="1 2" key="1">
    <citation type="submission" date="2013-09" db="EMBL/GenBank/DDBJ databases">
        <authorList>
            <consortium name="DOE Joint Genome Institute"/>
            <person name="Klenk H.-P."/>
            <person name="Huntemann M."/>
            <person name="Han J."/>
            <person name="Chen A."/>
            <person name="Kyrpides N."/>
            <person name="Mavromatis K."/>
            <person name="Markowitz V."/>
            <person name="Palaniappan K."/>
            <person name="Ivanova N."/>
            <person name="Schaumberg A."/>
            <person name="Pati A."/>
            <person name="Liolios K."/>
            <person name="Nordberg H.P."/>
            <person name="Cantor M.N."/>
            <person name="Hua S.X."/>
            <person name="Woyke T."/>
        </authorList>
    </citation>
    <scope>NUCLEOTIDE SEQUENCE [LARGE SCALE GENOMIC DNA]</scope>
    <source>
        <strain evidence="1 2">DSM 14336</strain>
    </source>
</reference>
<dbReference type="KEGG" id="lmd:METH_16965"/>
<accession>V9W0Q6</accession>
<dbReference type="PATRIC" id="fig|999552.6.peg.3378"/>
<evidence type="ECO:0000313" key="2">
    <source>
        <dbReference type="Proteomes" id="UP000018780"/>
    </source>
</evidence>
<dbReference type="Proteomes" id="UP000018780">
    <property type="component" value="Chromosome"/>
</dbReference>
<protein>
    <submittedName>
        <fullName evidence="1">Uncharacterized protein</fullName>
    </submittedName>
</protein>
<gene>
    <name evidence="1" type="ORF">METH_16965</name>
</gene>
<evidence type="ECO:0000313" key="1">
    <source>
        <dbReference type="EMBL" id="AHD03220.1"/>
    </source>
</evidence>
<dbReference type="AlphaFoldDB" id="V9W0Q6"/>